<keyword evidence="2 8" id="KW-0479">Metal-binding</keyword>
<evidence type="ECO:0000256" key="9">
    <source>
        <dbReference type="SAM" id="Coils"/>
    </source>
</evidence>
<evidence type="ECO:0000256" key="1">
    <source>
        <dbReference type="ARBA" id="ARBA00022490"/>
    </source>
</evidence>
<gene>
    <name evidence="6 11" type="primary">hflX</name>
    <name evidence="11" type="ORF">Spa11_10880</name>
</gene>
<dbReference type="InterPro" id="IPR027417">
    <property type="entry name" value="P-loop_NTPase"/>
</dbReference>
<dbReference type="Proteomes" id="UP000316426">
    <property type="component" value="Chromosome"/>
</dbReference>
<comment type="subcellular location">
    <subcellularLocation>
        <location evidence="6">Cytoplasm</location>
    </subcellularLocation>
    <text evidence="6">May associate with membranes.</text>
</comment>
<dbReference type="CDD" id="cd01878">
    <property type="entry name" value="HflX"/>
    <property type="match status" value="1"/>
</dbReference>
<evidence type="ECO:0000256" key="4">
    <source>
        <dbReference type="ARBA" id="ARBA00022842"/>
    </source>
</evidence>
<keyword evidence="4 8" id="KW-0460">Magnesium</keyword>
<evidence type="ECO:0000256" key="2">
    <source>
        <dbReference type="ARBA" id="ARBA00022723"/>
    </source>
</evidence>
<dbReference type="Pfam" id="PF13167">
    <property type="entry name" value="GTP-bdg_N"/>
    <property type="match status" value="1"/>
</dbReference>
<proteinExistence type="inferred from homology"/>
<sequence>MDIDRKESVDSESAILVGVQLADTPPLSEEPLEELAGLVESAGADVVGRLFQRRGAPAPATYLGKGKLDQLKQLVEATEADVIVFDNDLSPAQVRNLEEATGAKVLDRTELILDIFSTRAQTHEARLAVELAQLEYSLPRLKRMWTHLSRLKMGVGMRGPGEKQLETDRRLVEKRISDLKRDLDKVLHRKEREVAARGDHMTVSLVGYTNAGKSTLLNRLTDASVYAKDQLFATLDTRTRQWRLPGWGPVLLSDTVGFIRELPHRLIASFKATLEEARQADLLLHVADASSPSAEDQIRAVYLVLKELGIEEKDTLLVLNKADQADEAHLTYLESHYPGAIRISAFTGEGLDQLAMAVSDALSREFVEADVVTSVGNGRLLAYLAKHGEILSRTFTDDSVTIHCRVPRKYMGRVSPDEAEIRPRSGSPAVVNLTNVGATDGAAMGDVA</sequence>
<dbReference type="EMBL" id="CP036349">
    <property type="protein sequence ID" value="QDV72904.1"/>
    <property type="molecule type" value="Genomic_DNA"/>
</dbReference>
<evidence type="ECO:0000256" key="5">
    <source>
        <dbReference type="ARBA" id="ARBA00023134"/>
    </source>
</evidence>
<dbReference type="FunFam" id="3.40.50.11060:FF:000001">
    <property type="entry name" value="GTPase HflX"/>
    <property type="match status" value="1"/>
</dbReference>
<dbReference type="PANTHER" id="PTHR10229:SF0">
    <property type="entry name" value="GTP-BINDING PROTEIN 6-RELATED"/>
    <property type="match status" value="1"/>
</dbReference>
<comment type="function">
    <text evidence="6">GTPase that associates with the 50S ribosomal subunit and may have a role during protein synthesis or ribosome biogenesis.</text>
</comment>
<evidence type="ECO:0000256" key="8">
    <source>
        <dbReference type="PIRSR" id="PIRSR006809-2"/>
    </source>
</evidence>
<dbReference type="GO" id="GO:0043022">
    <property type="term" value="F:ribosome binding"/>
    <property type="evidence" value="ECO:0007669"/>
    <property type="project" value="TreeGrafter"/>
</dbReference>
<dbReference type="SUPFAM" id="SSF52540">
    <property type="entry name" value="P-loop containing nucleoside triphosphate hydrolases"/>
    <property type="match status" value="1"/>
</dbReference>
<dbReference type="PROSITE" id="PS51705">
    <property type="entry name" value="G_HFLX"/>
    <property type="match status" value="1"/>
</dbReference>
<dbReference type="InterPro" id="IPR045498">
    <property type="entry name" value="HflX_C"/>
</dbReference>
<dbReference type="InterPro" id="IPR006073">
    <property type="entry name" value="GTP-bd"/>
</dbReference>
<organism evidence="11 12">
    <name type="scientific">Botrimarina mediterranea</name>
    <dbReference type="NCBI Taxonomy" id="2528022"/>
    <lineage>
        <taxon>Bacteria</taxon>
        <taxon>Pseudomonadati</taxon>
        <taxon>Planctomycetota</taxon>
        <taxon>Planctomycetia</taxon>
        <taxon>Pirellulales</taxon>
        <taxon>Lacipirellulaceae</taxon>
        <taxon>Botrimarina</taxon>
    </lineage>
</organism>
<dbReference type="Pfam" id="PF01926">
    <property type="entry name" value="MMR_HSR1"/>
    <property type="match status" value="1"/>
</dbReference>
<comment type="cofactor">
    <cofactor evidence="8">
        <name>Mg(2+)</name>
        <dbReference type="ChEBI" id="CHEBI:18420"/>
    </cofactor>
</comment>
<dbReference type="GO" id="GO:0005525">
    <property type="term" value="F:GTP binding"/>
    <property type="evidence" value="ECO:0007669"/>
    <property type="project" value="UniProtKB-UniRule"/>
</dbReference>
<evidence type="ECO:0000256" key="6">
    <source>
        <dbReference type="HAMAP-Rule" id="MF_00900"/>
    </source>
</evidence>
<dbReference type="PANTHER" id="PTHR10229">
    <property type="entry name" value="GTP-BINDING PROTEIN HFLX"/>
    <property type="match status" value="1"/>
</dbReference>
<dbReference type="InterPro" id="IPR032305">
    <property type="entry name" value="GTP-bd_M"/>
</dbReference>
<keyword evidence="5 6" id="KW-0342">GTP-binding</keyword>
<evidence type="ECO:0000313" key="12">
    <source>
        <dbReference type="Proteomes" id="UP000316426"/>
    </source>
</evidence>
<dbReference type="PRINTS" id="PR00326">
    <property type="entry name" value="GTP1OBG"/>
</dbReference>
<dbReference type="HAMAP" id="MF_00900">
    <property type="entry name" value="GTPase_HflX"/>
    <property type="match status" value="1"/>
</dbReference>
<dbReference type="AlphaFoldDB" id="A0A518K533"/>
<evidence type="ECO:0000256" key="7">
    <source>
        <dbReference type="PIRSR" id="PIRSR006809-1"/>
    </source>
</evidence>
<dbReference type="Pfam" id="PF19275">
    <property type="entry name" value="HflX_C"/>
    <property type="match status" value="1"/>
</dbReference>
<dbReference type="InterPro" id="IPR025121">
    <property type="entry name" value="GTPase_HflX_N"/>
</dbReference>
<dbReference type="Pfam" id="PF16360">
    <property type="entry name" value="GTP-bdg_M"/>
    <property type="match status" value="1"/>
</dbReference>
<dbReference type="InterPro" id="IPR042108">
    <property type="entry name" value="GTPase_HflX_N_sf"/>
</dbReference>
<feature type="binding site" evidence="7">
    <location>
        <begin position="207"/>
        <end position="214"/>
    </location>
    <ligand>
        <name>GTP</name>
        <dbReference type="ChEBI" id="CHEBI:37565"/>
    </ligand>
</feature>
<dbReference type="KEGG" id="bmei:Spa11_10880"/>
<evidence type="ECO:0000259" key="10">
    <source>
        <dbReference type="PROSITE" id="PS51705"/>
    </source>
</evidence>
<keyword evidence="9" id="KW-0175">Coiled coil</keyword>
<feature type="binding site" evidence="8">
    <location>
        <position position="214"/>
    </location>
    <ligand>
        <name>Mg(2+)</name>
        <dbReference type="ChEBI" id="CHEBI:18420"/>
    </ligand>
</feature>
<dbReference type="NCBIfam" id="TIGR03156">
    <property type="entry name" value="GTP_HflX"/>
    <property type="match status" value="1"/>
</dbReference>
<dbReference type="GO" id="GO:0003924">
    <property type="term" value="F:GTPase activity"/>
    <property type="evidence" value="ECO:0007669"/>
    <property type="project" value="UniProtKB-UniRule"/>
</dbReference>
<evidence type="ECO:0000313" key="11">
    <source>
        <dbReference type="EMBL" id="QDV72904.1"/>
    </source>
</evidence>
<dbReference type="InterPro" id="IPR030394">
    <property type="entry name" value="G_HFLX_dom"/>
</dbReference>
<feature type="binding site" evidence="7">
    <location>
        <begin position="320"/>
        <end position="323"/>
    </location>
    <ligand>
        <name>GTP</name>
        <dbReference type="ChEBI" id="CHEBI:37565"/>
    </ligand>
</feature>
<evidence type="ECO:0000256" key="3">
    <source>
        <dbReference type="ARBA" id="ARBA00022741"/>
    </source>
</evidence>
<dbReference type="Gene3D" id="3.40.50.300">
    <property type="entry name" value="P-loop containing nucleotide triphosphate hydrolases"/>
    <property type="match status" value="1"/>
</dbReference>
<dbReference type="GO" id="GO:0005737">
    <property type="term" value="C:cytoplasm"/>
    <property type="evidence" value="ECO:0007669"/>
    <property type="project" value="UniProtKB-SubCell"/>
</dbReference>
<dbReference type="InterPro" id="IPR016496">
    <property type="entry name" value="GTPase_HflX"/>
</dbReference>
<dbReference type="Gene3D" id="3.40.50.11060">
    <property type="entry name" value="GTPase HflX, N-terminal domain"/>
    <property type="match status" value="1"/>
</dbReference>
<keyword evidence="1 6" id="KW-0963">Cytoplasm</keyword>
<keyword evidence="3 6" id="KW-0547">Nucleotide-binding</keyword>
<dbReference type="PIRSF" id="PIRSF006809">
    <property type="entry name" value="GTP-binding_hflX_prd"/>
    <property type="match status" value="1"/>
</dbReference>
<protein>
    <recommendedName>
        <fullName evidence="6">GTPase HflX</fullName>
    </recommendedName>
    <alternativeName>
        <fullName evidence="6">GTP-binding protein HflX</fullName>
    </alternativeName>
</protein>
<reference evidence="11 12" key="1">
    <citation type="submission" date="2019-02" db="EMBL/GenBank/DDBJ databases">
        <title>Deep-cultivation of Planctomycetes and their phenomic and genomic characterization uncovers novel biology.</title>
        <authorList>
            <person name="Wiegand S."/>
            <person name="Jogler M."/>
            <person name="Boedeker C."/>
            <person name="Pinto D."/>
            <person name="Vollmers J."/>
            <person name="Rivas-Marin E."/>
            <person name="Kohn T."/>
            <person name="Peeters S.H."/>
            <person name="Heuer A."/>
            <person name="Rast P."/>
            <person name="Oberbeckmann S."/>
            <person name="Bunk B."/>
            <person name="Jeske O."/>
            <person name="Meyerdierks A."/>
            <person name="Storesund J.E."/>
            <person name="Kallscheuer N."/>
            <person name="Luecker S."/>
            <person name="Lage O.M."/>
            <person name="Pohl T."/>
            <person name="Merkel B.J."/>
            <person name="Hornburger P."/>
            <person name="Mueller R.-W."/>
            <person name="Bruemmer F."/>
            <person name="Labrenz M."/>
            <person name="Spormann A.M."/>
            <person name="Op den Camp H."/>
            <person name="Overmann J."/>
            <person name="Amann R."/>
            <person name="Jetten M.S.M."/>
            <person name="Mascher T."/>
            <person name="Medema M.H."/>
            <person name="Devos D.P."/>
            <person name="Kaster A.-K."/>
            <person name="Ovreas L."/>
            <person name="Rohde M."/>
            <person name="Galperin M.Y."/>
            <person name="Jogler C."/>
        </authorList>
    </citation>
    <scope>NUCLEOTIDE SEQUENCE [LARGE SCALE GENOMIC DNA]</scope>
    <source>
        <strain evidence="11 12">Spa11</strain>
    </source>
</reference>
<feature type="binding site" evidence="7">
    <location>
        <begin position="254"/>
        <end position="257"/>
    </location>
    <ligand>
        <name>GTP</name>
        <dbReference type="ChEBI" id="CHEBI:37565"/>
    </ligand>
</feature>
<name>A0A518K533_9BACT</name>
<comment type="subunit">
    <text evidence="6">Monomer. Associates with the 50S ribosomal subunit.</text>
</comment>
<feature type="binding site" evidence="7">
    <location>
        <begin position="232"/>
        <end position="236"/>
    </location>
    <ligand>
        <name>GTP</name>
        <dbReference type="ChEBI" id="CHEBI:37565"/>
    </ligand>
</feature>
<feature type="coiled-coil region" evidence="9">
    <location>
        <begin position="162"/>
        <end position="189"/>
    </location>
</feature>
<keyword evidence="12" id="KW-1185">Reference proteome</keyword>
<comment type="similarity">
    <text evidence="6">Belongs to the TRAFAC class OBG-HflX-like GTPase superfamily. HflX GTPase family.</text>
</comment>
<dbReference type="RefSeq" id="WP_145108976.1">
    <property type="nucleotide sequence ID" value="NZ_CP036349.1"/>
</dbReference>
<dbReference type="GO" id="GO:0046872">
    <property type="term" value="F:metal ion binding"/>
    <property type="evidence" value="ECO:0007669"/>
    <property type="project" value="UniProtKB-KW"/>
</dbReference>
<feature type="domain" description="Hflx-type G" evidence="10">
    <location>
        <begin position="201"/>
        <end position="366"/>
    </location>
</feature>
<feature type="binding site" evidence="8">
    <location>
        <position position="234"/>
    </location>
    <ligand>
        <name>Mg(2+)</name>
        <dbReference type="ChEBI" id="CHEBI:18420"/>
    </ligand>
</feature>
<dbReference type="Gene3D" id="6.10.250.2860">
    <property type="match status" value="1"/>
</dbReference>
<accession>A0A518K533</accession>